<dbReference type="InterPro" id="IPR006442">
    <property type="entry name" value="Antitoxin_Phd/YefM"/>
</dbReference>
<dbReference type="AlphaFoldDB" id="A0A370NL58"/>
<name>A0A370NL58_9BURK</name>
<dbReference type="NCBIfam" id="TIGR01552">
    <property type="entry name" value="phd_fam"/>
    <property type="match status" value="1"/>
</dbReference>
<dbReference type="SUPFAM" id="SSF143120">
    <property type="entry name" value="YefM-like"/>
    <property type="match status" value="1"/>
</dbReference>
<comment type="similarity">
    <text evidence="1 2">Belongs to the phD/YefM antitoxin family.</text>
</comment>
<dbReference type="InterPro" id="IPR036165">
    <property type="entry name" value="YefM-like_sf"/>
</dbReference>
<proteinExistence type="inferred from homology"/>
<reference evidence="5" key="1">
    <citation type="submission" date="2018-06" db="EMBL/GenBank/DDBJ databases">
        <authorList>
            <person name="Feng T."/>
            <person name="Jeon C.O."/>
        </authorList>
    </citation>
    <scope>NUCLEOTIDE SEQUENCE [LARGE SCALE GENOMIC DNA]</scope>
    <source>
        <strain evidence="5">S23</strain>
    </source>
</reference>
<accession>A0A370NL58</accession>
<keyword evidence="5" id="KW-1185">Reference proteome</keyword>
<comment type="function">
    <text evidence="2">Antitoxin component of a type II toxin-antitoxin (TA) system.</text>
</comment>
<evidence type="ECO:0000313" key="4">
    <source>
        <dbReference type="EMBL" id="RDK06322.1"/>
    </source>
</evidence>
<dbReference type="Gene3D" id="3.40.1620.10">
    <property type="entry name" value="YefM-like domain"/>
    <property type="match status" value="1"/>
</dbReference>
<sequence length="90" mass="10073">MQTIPFSEARAHLADALRGVEVAQEPLIISRRGQTAGVLMSWSQYRQLVGSSSGFSARLAEWRERHAAGEDEGDPFEQLRQPDGGREFSW</sequence>
<feature type="region of interest" description="Disordered" evidence="3">
    <location>
        <begin position="66"/>
        <end position="90"/>
    </location>
</feature>
<dbReference type="Proteomes" id="UP000255165">
    <property type="component" value="Unassembled WGS sequence"/>
</dbReference>
<dbReference type="Pfam" id="PF02604">
    <property type="entry name" value="PhdYeFM_antitox"/>
    <property type="match status" value="1"/>
</dbReference>
<comment type="caution">
    <text evidence="4">The sequence shown here is derived from an EMBL/GenBank/DDBJ whole genome shotgun (WGS) entry which is preliminary data.</text>
</comment>
<evidence type="ECO:0000256" key="2">
    <source>
        <dbReference type="RuleBase" id="RU362080"/>
    </source>
</evidence>
<evidence type="ECO:0000313" key="5">
    <source>
        <dbReference type="Proteomes" id="UP000255165"/>
    </source>
</evidence>
<evidence type="ECO:0000256" key="1">
    <source>
        <dbReference type="ARBA" id="ARBA00009981"/>
    </source>
</evidence>
<protein>
    <recommendedName>
        <fullName evidence="2">Antitoxin</fullName>
    </recommendedName>
</protein>
<dbReference type="EMBL" id="QKWJ01000066">
    <property type="protein sequence ID" value="RDK06322.1"/>
    <property type="molecule type" value="Genomic_DNA"/>
</dbReference>
<evidence type="ECO:0000256" key="3">
    <source>
        <dbReference type="SAM" id="MobiDB-lite"/>
    </source>
</evidence>
<dbReference type="RefSeq" id="WP_115215284.1">
    <property type="nucleotide sequence ID" value="NZ_QKWJ01000066.1"/>
</dbReference>
<gene>
    <name evidence="4" type="ORF">DN412_32225</name>
</gene>
<organism evidence="4 5">
    <name type="scientific">Cupriavidus lacunae</name>
    <dbReference type="NCBI Taxonomy" id="2666307"/>
    <lineage>
        <taxon>Bacteria</taxon>
        <taxon>Pseudomonadati</taxon>
        <taxon>Pseudomonadota</taxon>
        <taxon>Betaproteobacteria</taxon>
        <taxon>Burkholderiales</taxon>
        <taxon>Burkholderiaceae</taxon>
        <taxon>Cupriavidus</taxon>
    </lineage>
</organism>